<reference evidence="1" key="1">
    <citation type="journal article" date="2020" name="Stud. Mycol.">
        <title>101 Dothideomycetes genomes: a test case for predicting lifestyles and emergence of pathogens.</title>
        <authorList>
            <person name="Haridas S."/>
            <person name="Albert R."/>
            <person name="Binder M."/>
            <person name="Bloem J."/>
            <person name="Labutti K."/>
            <person name="Salamov A."/>
            <person name="Andreopoulos B."/>
            <person name="Baker S."/>
            <person name="Barry K."/>
            <person name="Bills G."/>
            <person name="Bluhm B."/>
            <person name="Cannon C."/>
            <person name="Castanera R."/>
            <person name="Culley D."/>
            <person name="Daum C."/>
            <person name="Ezra D."/>
            <person name="Gonzalez J."/>
            <person name="Henrissat B."/>
            <person name="Kuo A."/>
            <person name="Liang C."/>
            <person name="Lipzen A."/>
            <person name="Lutzoni F."/>
            <person name="Magnuson J."/>
            <person name="Mondo S."/>
            <person name="Nolan M."/>
            <person name="Ohm R."/>
            <person name="Pangilinan J."/>
            <person name="Park H.-J."/>
            <person name="Ramirez L."/>
            <person name="Alfaro M."/>
            <person name="Sun H."/>
            <person name="Tritt A."/>
            <person name="Yoshinaga Y."/>
            <person name="Zwiers L.-H."/>
            <person name="Turgeon B."/>
            <person name="Goodwin S."/>
            <person name="Spatafora J."/>
            <person name="Crous P."/>
            <person name="Grigoriev I."/>
        </authorList>
    </citation>
    <scope>NUCLEOTIDE SEQUENCE</scope>
    <source>
        <strain evidence="1">CBS 122681</strain>
    </source>
</reference>
<organism evidence="1 2">
    <name type="scientific">Lophiostoma macrostomum CBS 122681</name>
    <dbReference type="NCBI Taxonomy" id="1314788"/>
    <lineage>
        <taxon>Eukaryota</taxon>
        <taxon>Fungi</taxon>
        <taxon>Dikarya</taxon>
        <taxon>Ascomycota</taxon>
        <taxon>Pezizomycotina</taxon>
        <taxon>Dothideomycetes</taxon>
        <taxon>Pleosporomycetidae</taxon>
        <taxon>Pleosporales</taxon>
        <taxon>Lophiostomataceae</taxon>
        <taxon>Lophiostoma</taxon>
    </lineage>
</organism>
<evidence type="ECO:0000313" key="2">
    <source>
        <dbReference type="Proteomes" id="UP000799324"/>
    </source>
</evidence>
<sequence>MHELQSYPGLQFYIVKIDGTLKYSILRNGKAAKNYEISETDFKEDENSHIKKEQEADELVITGTEASAVGLRILLIKNEGRLTMEFEGKSGGHASWTFERLREVKGGSVYANAGIQTNATPAKESGTQTTPTKQCSVSLQTDITGQRILEMMSRFKNSKDKEVLPDVVKTGDKRKHPAEPYVPNKLARSDMKGDPWPKRMAIQCRPVKPSVSVPNDKSYITVNISWRQIWVRSIHGEPHCQTTTYKRIDLRNPQLGVYFFPLCEFRRPYDHSLEIFTSTKEGGKIVEAQMHFKKMPKVWTWTGDDYELSDFDIHDFVKAIVYCIDETSGRERVHNPK</sequence>
<accession>A0A6A6THF8</accession>
<keyword evidence="2" id="KW-1185">Reference proteome</keyword>
<name>A0A6A6THF8_9PLEO</name>
<evidence type="ECO:0000313" key="1">
    <source>
        <dbReference type="EMBL" id="KAF2659340.1"/>
    </source>
</evidence>
<gene>
    <name evidence="1" type="ORF">K491DRAFT_675791</name>
</gene>
<dbReference type="OrthoDB" id="3797581at2759"/>
<proteinExistence type="predicted"/>
<dbReference type="AlphaFoldDB" id="A0A6A6THF8"/>
<protein>
    <submittedName>
        <fullName evidence="1">Uncharacterized protein</fullName>
    </submittedName>
</protein>
<dbReference type="EMBL" id="MU004308">
    <property type="protein sequence ID" value="KAF2659340.1"/>
    <property type="molecule type" value="Genomic_DNA"/>
</dbReference>
<dbReference type="Proteomes" id="UP000799324">
    <property type="component" value="Unassembled WGS sequence"/>
</dbReference>